<evidence type="ECO:0000256" key="3">
    <source>
        <dbReference type="ARBA" id="ARBA00011738"/>
    </source>
</evidence>
<comment type="subunit">
    <text evidence="3 7">Homodimer.</text>
</comment>
<dbReference type="EMBL" id="JAGGMB010000007">
    <property type="protein sequence ID" value="MBP2078185.1"/>
    <property type="molecule type" value="Genomic_DNA"/>
</dbReference>
<dbReference type="NCBIfam" id="TIGR02135">
    <property type="entry name" value="phoU_full"/>
    <property type="match status" value="1"/>
</dbReference>
<dbReference type="GO" id="GO:0006817">
    <property type="term" value="P:phosphate ion transport"/>
    <property type="evidence" value="ECO:0007669"/>
    <property type="project" value="UniProtKB-KW"/>
</dbReference>
<dbReference type="AlphaFoldDB" id="A0A9X0YVP1"/>
<dbReference type="InterPro" id="IPR028366">
    <property type="entry name" value="PhoU"/>
</dbReference>
<dbReference type="Proteomes" id="UP001138793">
    <property type="component" value="Unassembled WGS sequence"/>
</dbReference>
<dbReference type="PANTHER" id="PTHR42930:SF3">
    <property type="entry name" value="PHOSPHATE-SPECIFIC TRANSPORT SYSTEM ACCESSORY PROTEIN PHOU"/>
    <property type="match status" value="1"/>
</dbReference>
<evidence type="ECO:0000313" key="10">
    <source>
        <dbReference type="Proteomes" id="UP001138793"/>
    </source>
</evidence>
<dbReference type="InterPro" id="IPR026022">
    <property type="entry name" value="PhoU_dom"/>
</dbReference>
<evidence type="ECO:0000256" key="2">
    <source>
        <dbReference type="ARBA" id="ARBA00008107"/>
    </source>
</evidence>
<dbReference type="PIRSF" id="PIRSF003107">
    <property type="entry name" value="PhoU"/>
    <property type="match status" value="1"/>
</dbReference>
<protein>
    <recommendedName>
        <fullName evidence="7">Phosphate-specific transport system accessory protein PhoU</fullName>
    </recommendedName>
</protein>
<evidence type="ECO:0000256" key="7">
    <source>
        <dbReference type="PIRNR" id="PIRNR003107"/>
    </source>
</evidence>
<dbReference type="SUPFAM" id="SSF109755">
    <property type="entry name" value="PhoU-like"/>
    <property type="match status" value="1"/>
</dbReference>
<evidence type="ECO:0000256" key="5">
    <source>
        <dbReference type="ARBA" id="ARBA00022490"/>
    </source>
</evidence>
<keyword evidence="4 7" id="KW-0813">Transport</keyword>
<dbReference type="OrthoDB" id="9814256at2"/>
<evidence type="ECO:0000256" key="4">
    <source>
        <dbReference type="ARBA" id="ARBA00022448"/>
    </source>
</evidence>
<dbReference type="RefSeq" id="WP_149473965.1">
    <property type="nucleotide sequence ID" value="NZ_JAGGMB010000007.1"/>
</dbReference>
<dbReference type="GO" id="GO:0030643">
    <property type="term" value="P:intracellular phosphate ion homeostasis"/>
    <property type="evidence" value="ECO:0007669"/>
    <property type="project" value="InterPro"/>
</dbReference>
<evidence type="ECO:0000259" key="8">
    <source>
        <dbReference type="Pfam" id="PF01895"/>
    </source>
</evidence>
<proteinExistence type="inferred from homology"/>
<dbReference type="Gene3D" id="1.20.58.220">
    <property type="entry name" value="Phosphate transport system protein phou homolog 2, domain 2"/>
    <property type="match status" value="1"/>
</dbReference>
<dbReference type="PANTHER" id="PTHR42930">
    <property type="entry name" value="PHOSPHATE-SPECIFIC TRANSPORT SYSTEM ACCESSORY PROTEIN PHOU"/>
    <property type="match status" value="1"/>
</dbReference>
<dbReference type="FunFam" id="1.20.58.220:FF:000004">
    <property type="entry name" value="Phosphate-specific transport system accessory protein PhoU"/>
    <property type="match status" value="1"/>
</dbReference>
<comment type="function">
    <text evidence="7">Plays a role in the regulation of phosphate uptake.</text>
</comment>
<evidence type="ECO:0000256" key="1">
    <source>
        <dbReference type="ARBA" id="ARBA00004496"/>
    </source>
</evidence>
<evidence type="ECO:0000313" key="9">
    <source>
        <dbReference type="EMBL" id="MBP2078185.1"/>
    </source>
</evidence>
<accession>A0A9X0YVP1</accession>
<dbReference type="GO" id="GO:0005737">
    <property type="term" value="C:cytoplasm"/>
    <property type="evidence" value="ECO:0007669"/>
    <property type="project" value="UniProtKB-SubCell"/>
</dbReference>
<sequence>MTTREQFHSELNALNEDIIKLANAAGQALDDAIDALFSQDIELARQVISNDKKIDRKELEINDKTILLIAKQQPVATDLRRVITALKILTDIERMADNAKNIATATIHLGDNASIIPNDIRKMYNMTKDMMYAAIQAYKYEDISVAKKLAVMDDDVDRLYKTIVSELLGETAVNPDKIQYIMQVAFCARYLERFADHITNIGENILYLVKGENYNLN</sequence>
<gene>
    <name evidence="9" type="ORF">J2Z64_002442</name>
</gene>
<keyword evidence="10" id="KW-1185">Reference proteome</keyword>
<feature type="domain" description="PhoU" evidence="8">
    <location>
        <begin position="120"/>
        <end position="205"/>
    </location>
</feature>
<name>A0A9X0YVP1_9BACI</name>
<comment type="similarity">
    <text evidence="2 7">Belongs to the PhoU family.</text>
</comment>
<comment type="subcellular location">
    <subcellularLocation>
        <location evidence="1 7">Cytoplasm</location>
    </subcellularLocation>
</comment>
<feature type="domain" description="PhoU" evidence="8">
    <location>
        <begin position="18"/>
        <end position="105"/>
    </location>
</feature>
<organism evidence="9 10">
    <name type="scientific">Oceanobacillus polygoni</name>
    <dbReference type="NCBI Taxonomy" id="1235259"/>
    <lineage>
        <taxon>Bacteria</taxon>
        <taxon>Bacillati</taxon>
        <taxon>Bacillota</taxon>
        <taxon>Bacilli</taxon>
        <taxon>Bacillales</taxon>
        <taxon>Bacillaceae</taxon>
        <taxon>Oceanobacillus</taxon>
    </lineage>
</organism>
<keyword evidence="5 7" id="KW-0963">Cytoplasm</keyword>
<keyword evidence="6 7" id="KW-0592">Phosphate transport</keyword>
<dbReference type="GO" id="GO:0045936">
    <property type="term" value="P:negative regulation of phosphate metabolic process"/>
    <property type="evidence" value="ECO:0007669"/>
    <property type="project" value="InterPro"/>
</dbReference>
<dbReference type="Pfam" id="PF01895">
    <property type="entry name" value="PhoU"/>
    <property type="match status" value="2"/>
</dbReference>
<comment type="caution">
    <text evidence="9">The sequence shown here is derived from an EMBL/GenBank/DDBJ whole genome shotgun (WGS) entry which is preliminary data.</text>
</comment>
<dbReference type="InterPro" id="IPR038078">
    <property type="entry name" value="PhoU-like_sf"/>
</dbReference>
<evidence type="ECO:0000256" key="6">
    <source>
        <dbReference type="ARBA" id="ARBA00022592"/>
    </source>
</evidence>
<reference evidence="9" key="1">
    <citation type="submission" date="2021-03" db="EMBL/GenBank/DDBJ databases">
        <title>Genomic Encyclopedia of Type Strains, Phase IV (KMG-IV): sequencing the most valuable type-strain genomes for metagenomic binning, comparative biology and taxonomic classification.</title>
        <authorList>
            <person name="Goeker M."/>
        </authorList>
    </citation>
    <scope>NUCLEOTIDE SEQUENCE</scope>
    <source>
        <strain evidence="9">DSM 107338</strain>
    </source>
</reference>